<protein>
    <submittedName>
        <fullName evidence="1">Capsular polysaccharide synthesis protein</fullName>
    </submittedName>
</protein>
<name>A0A1H6FAE7_9GAMM</name>
<dbReference type="GO" id="GO:0051999">
    <property type="term" value="P:mannosyl-inositol phosphorylceramide biosynthetic process"/>
    <property type="evidence" value="ECO:0007669"/>
    <property type="project" value="TreeGrafter"/>
</dbReference>
<evidence type="ECO:0000313" key="1">
    <source>
        <dbReference type="EMBL" id="SEH06259.1"/>
    </source>
</evidence>
<accession>A0A1H6FAE7</accession>
<reference evidence="1 2" key="1">
    <citation type="submission" date="2016-10" db="EMBL/GenBank/DDBJ databases">
        <authorList>
            <person name="de Groot N.N."/>
        </authorList>
    </citation>
    <scope>NUCLEOTIDE SEQUENCE [LARGE SCALE GENOMIC DNA]</scope>
    <source>
        <strain evidence="1">MBHS1</strain>
    </source>
</reference>
<keyword evidence="2" id="KW-1185">Reference proteome</keyword>
<dbReference type="PANTHER" id="PTHR32385">
    <property type="entry name" value="MANNOSYL PHOSPHORYLINOSITOL CERAMIDE SYNTHASE"/>
    <property type="match status" value="1"/>
</dbReference>
<sequence length="289" mass="33216">MNRPCIIEGQFNPVLWLYWENLPGRDEPYTHIRLCRKIIKSVCGDMDIHLVTPENLPDYLPDIHPNIHKITLVNGDDSPCLAIKTGFIRVLLLAKYGGIYLDSDAIPLRSLSFVIEDIKRYGFICMRRTSAPKKHISIGFLGARPNNIIIQKYAADLRKRLAQSFQYRWGEIGAWVLTPLVNEYLNQCYIYQEEDVHPIVAEKQKCFVSKSLDPKDVLRPSTFIFMLYHNIFTGPMAACEEMGYPNMKEGWLLDWSEEKLMHSDVLLSKIFRLAVAVAADSIKSKALRP</sequence>
<dbReference type="Pfam" id="PF05704">
    <property type="entry name" value="Caps_synth"/>
    <property type="match status" value="1"/>
</dbReference>
<dbReference type="SUPFAM" id="SSF53448">
    <property type="entry name" value="Nucleotide-diphospho-sugar transferases"/>
    <property type="match status" value="1"/>
</dbReference>
<dbReference type="InterPro" id="IPR051706">
    <property type="entry name" value="Glycosyltransferase_domain"/>
</dbReference>
<dbReference type="EMBL" id="FMSV02000452">
    <property type="protein sequence ID" value="SEH06259.1"/>
    <property type="molecule type" value="Genomic_DNA"/>
</dbReference>
<proteinExistence type="predicted"/>
<dbReference type="AlphaFoldDB" id="A0A1H6FAE7"/>
<organism evidence="1 2">
    <name type="scientific">Candidatus Venteria ishoeyi</name>
    <dbReference type="NCBI Taxonomy" id="1899563"/>
    <lineage>
        <taxon>Bacteria</taxon>
        <taxon>Pseudomonadati</taxon>
        <taxon>Pseudomonadota</taxon>
        <taxon>Gammaproteobacteria</taxon>
        <taxon>Thiotrichales</taxon>
        <taxon>Thiotrichaceae</taxon>
        <taxon>Venteria</taxon>
    </lineage>
</organism>
<dbReference type="RefSeq" id="WP_103920067.1">
    <property type="nucleotide sequence ID" value="NZ_FMSV02000452.1"/>
</dbReference>
<dbReference type="InterPro" id="IPR029044">
    <property type="entry name" value="Nucleotide-diphossugar_trans"/>
</dbReference>
<dbReference type="GO" id="GO:0000030">
    <property type="term" value="F:mannosyltransferase activity"/>
    <property type="evidence" value="ECO:0007669"/>
    <property type="project" value="TreeGrafter"/>
</dbReference>
<dbReference type="OrthoDB" id="9802881at2"/>
<dbReference type="Gene3D" id="3.90.550.20">
    <property type="match status" value="1"/>
</dbReference>
<gene>
    <name evidence="1" type="ORF">MBHS_02114</name>
</gene>
<evidence type="ECO:0000313" key="2">
    <source>
        <dbReference type="Proteomes" id="UP000236724"/>
    </source>
</evidence>
<dbReference type="PANTHER" id="PTHR32385:SF15">
    <property type="entry name" value="INOSITOL PHOSPHOCERAMIDE MANNOSYLTRANSFERASE 1"/>
    <property type="match status" value="1"/>
</dbReference>
<dbReference type="Proteomes" id="UP000236724">
    <property type="component" value="Unassembled WGS sequence"/>
</dbReference>
<dbReference type="GO" id="GO:0016020">
    <property type="term" value="C:membrane"/>
    <property type="evidence" value="ECO:0007669"/>
    <property type="project" value="GOC"/>
</dbReference>
<dbReference type="InterPro" id="IPR008441">
    <property type="entry name" value="AfumC-like_glycosyl_Trfase"/>
</dbReference>